<proteinExistence type="predicted"/>
<dbReference type="SUPFAM" id="SSF56112">
    <property type="entry name" value="Protein kinase-like (PK-like)"/>
    <property type="match status" value="1"/>
</dbReference>
<gene>
    <name evidence="1" type="ORF">B4U37_03430</name>
</gene>
<protein>
    <recommendedName>
        <fullName evidence="3">Aminoglycoside phosphotransferase domain-containing protein</fullName>
    </recommendedName>
</protein>
<organism evidence="1 2">
    <name type="scientific">Sutcliffiella horikoshii</name>
    <dbReference type="NCBI Taxonomy" id="79883"/>
    <lineage>
        <taxon>Bacteria</taxon>
        <taxon>Bacillati</taxon>
        <taxon>Bacillota</taxon>
        <taxon>Bacilli</taxon>
        <taxon>Bacillales</taxon>
        <taxon>Bacillaceae</taxon>
        <taxon>Sutcliffiella</taxon>
    </lineage>
</organism>
<dbReference type="EMBL" id="CP020880">
    <property type="protein sequence ID" value="ART75151.1"/>
    <property type="molecule type" value="Genomic_DNA"/>
</dbReference>
<dbReference type="RefSeq" id="WP_088017082.1">
    <property type="nucleotide sequence ID" value="NZ_CP020880.1"/>
</dbReference>
<evidence type="ECO:0000313" key="2">
    <source>
        <dbReference type="Proteomes" id="UP000195573"/>
    </source>
</evidence>
<accession>A0ABM6KFP9</accession>
<sequence length="288" mass="33570">MEKTDKIINVLENEGLLGDADIELIRMNSGTTSGVLYTLLLDKTPAYVIKMDDPKIISSTKDFLRAYKEISILPDVVYADENDKYLVYTYTLGETHNNRGSKLEWMTILTRELFTKYYKVNDDISWGRVNGKHRNTWSDFNNISFQLARESIGNHLPFDDHKRVEGLVEKLREYHHEEEKYYLHGDTGVHNFVYSSNNLIGVIDPSPLIGPKIYDFTYAFCSSPDSLDIETLLPLFALWKGNTPFAEERLIDEVIFQLYTRIGVCIKVHPQDLRSYMKVWSEWREYIN</sequence>
<dbReference type="Proteomes" id="UP000195573">
    <property type="component" value="Chromosome"/>
</dbReference>
<evidence type="ECO:0000313" key="1">
    <source>
        <dbReference type="EMBL" id="ART75151.1"/>
    </source>
</evidence>
<dbReference type="GeneID" id="96737483"/>
<evidence type="ECO:0008006" key="3">
    <source>
        <dbReference type="Google" id="ProtNLM"/>
    </source>
</evidence>
<dbReference type="InterPro" id="IPR011009">
    <property type="entry name" value="Kinase-like_dom_sf"/>
</dbReference>
<keyword evidence="2" id="KW-1185">Reference proteome</keyword>
<reference evidence="1 2" key="1">
    <citation type="submission" date="2017-04" db="EMBL/GenBank/DDBJ databases">
        <title>Complete Genome Sequence of the Bacillus horikoshii 20a strain from Cuatro Cienegas, Coahuila, Mexico.</title>
        <authorList>
            <person name="Zarza E."/>
            <person name="Alcaraz L.D."/>
            <person name="Aguilar-Salinas B."/>
            <person name="Islas A."/>
            <person name="Olmedo-Alvarez G."/>
        </authorList>
    </citation>
    <scope>NUCLEOTIDE SEQUENCE [LARGE SCALE GENOMIC DNA]</scope>
    <source>
        <strain evidence="1 2">20a</strain>
    </source>
</reference>
<dbReference type="Gene3D" id="3.90.1200.10">
    <property type="match status" value="1"/>
</dbReference>
<name>A0ABM6KFP9_9BACI</name>